<evidence type="ECO:0000256" key="1">
    <source>
        <dbReference type="ARBA" id="ARBA00022729"/>
    </source>
</evidence>
<accession>F8Q7D8</accession>
<dbReference type="InterPro" id="IPR051477">
    <property type="entry name" value="Expansin_CellWall"/>
</dbReference>
<name>F8Q7D8_SERL3</name>
<feature type="chain" id="PRO_5003382617" evidence="3">
    <location>
        <begin position="23"/>
        <end position="274"/>
    </location>
</feature>
<organism evidence="5">
    <name type="scientific">Serpula lacrymans var. lacrymans (strain S7.3)</name>
    <name type="common">Dry rot fungus</name>
    <dbReference type="NCBI Taxonomy" id="936435"/>
    <lineage>
        <taxon>Eukaryota</taxon>
        <taxon>Fungi</taxon>
        <taxon>Dikarya</taxon>
        <taxon>Basidiomycota</taxon>
        <taxon>Agaricomycotina</taxon>
        <taxon>Agaricomycetes</taxon>
        <taxon>Agaricomycetidae</taxon>
        <taxon>Boletales</taxon>
        <taxon>Coniophorineae</taxon>
        <taxon>Serpulaceae</taxon>
        <taxon>Serpula</taxon>
    </lineage>
</organism>
<reference evidence="5" key="1">
    <citation type="journal article" date="2011" name="Science">
        <title>The plant cell wall-decomposing machinery underlies the functional diversity of forest fungi.</title>
        <authorList>
            <person name="Eastwood D.C."/>
            <person name="Floudas D."/>
            <person name="Binder M."/>
            <person name="Majcherczyk A."/>
            <person name="Schneider P."/>
            <person name="Aerts A."/>
            <person name="Asiegbu F.O."/>
            <person name="Baker S.E."/>
            <person name="Barry K."/>
            <person name="Bendiksby M."/>
            <person name="Blumentritt M."/>
            <person name="Coutinho P.M."/>
            <person name="Cullen D."/>
            <person name="de Vries R.P."/>
            <person name="Gathman A."/>
            <person name="Goodell B."/>
            <person name="Henrissat B."/>
            <person name="Ihrmark K."/>
            <person name="Kauserud H."/>
            <person name="Kohler A."/>
            <person name="LaButti K."/>
            <person name="Lapidus A."/>
            <person name="Lavin J.L."/>
            <person name="Lee Y.-H."/>
            <person name="Lindquist E."/>
            <person name="Lilly W."/>
            <person name="Lucas S."/>
            <person name="Morin E."/>
            <person name="Murat C."/>
            <person name="Oguiza J.A."/>
            <person name="Park J."/>
            <person name="Pisabarro A.G."/>
            <person name="Riley R."/>
            <person name="Rosling A."/>
            <person name="Salamov A."/>
            <person name="Schmidt O."/>
            <person name="Schmutz J."/>
            <person name="Skrede I."/>
            <person name="Stenlid J."/>
            <person name="Wiebenga A."/>
            <person name="Xie X."/>
            <person name="Kuees U."/>
            <person name="Hibbett D.S."/>
            <person name="Hoffmeister D."/>
            <person name="Hoegberg N."/>
            <person name="Martin F."/>
            <person name="Grigoriev I.V."/>
            <person name="Watkinson S.C."/>
        </authorList>
    </citation>
    <scope>NUCLEOTIDE SEQUENCE [LARGE SCALE GENOMIC DNA]</scope>
    <source>
        <strain evidence="5">strain S7.3</strain>
    </source>
</reference>
<dbReference type="InParanoid" id="F8Q7D8"/>
<feature type="compositionally biased region" description="Pro residues" evidence="2">
    <location>
        <begin position="159"/>
        <end position="176"/>
    </location>
</feature>
<dbReference type="Gene3D" id="2.40.40.10">
    <property type="entry name" value="RlpA-like domain"/>
    <property type="match status" value="1"/>
</dbReference>
<dbReference type="PANTHER" id="PTHR31836">
    <property type="match status" value="1"/>
</dbReference>
<evidence type="ECO:0000256" key="2">
    <source>
        <dbReference type="SAM" id="MobiDB-lite"/>
    </source>
</evidence>
<dbReference type="SUPFAM" id="SSF50685">
    <property type="entry name" value="Barwin-like endoglucanases"/>
    <property type="match status" value="1"/>
</dbReference>
<evidence type="ECO:0000313" key="4">
    <source>
        <dbReference type="EMBL" id="EGN95476.1"/>
    </source>
</evidence>
<dbReference type="PANTHER" id="PTHR31836:SF28">
    <property type="entry name" value="SRCR DOMAIN-CONTAINING PROTEIN-RELATED"/>
    <property type="match status" value="1"/>
</dbReference>
<dbReference type="InterPro" id="IPR036908">
    <property type="entry name" value="RlpA-like_sf"/>
</dbReference>
<gene>
    <name evidence="4" type="ORF">SERLA73DRAFT_76576</name>
</gene>
<protein>
    <submittedName>
        <fullName evidence="4">Uncharacterized protein</fullName>
    </submittedName>
</protein>
<keyword evidence="1 3" id="KW-0732">Signal</keyword>
<evidence type="ECO:0000313" key="5">
    <source>
        <dbReference type="Proteomes" id="UP000008063"/>
    </source>
</evidence>
<feature type="signal peptide" evidence="3">
    <location>
        <begin position="1"/>
        <end position="22"/>
    </location>
</feature>
<dbReference type="CDD" id="cd22191">
    <property type="entry name" value="DPBB_RlpA_EXP_N-like"/>
    <property type="match status" value="1"/>
</dbReference>
<evidence type="ECO:0000256" key="3">
    <source>
        <dbReference type="SAM" id="SignalP"/>
    </source>
</evidence>
<feature type="region of interest" description="Disordered" evidence="2">
    <location>
        <begin position="152"/>
        <end position="189"/>
    </location>
</feature>
<dbReference type="OrthoDB" id="623670at2759"/>
<proteinExistence type="predicted"/>
<dbReference type="AlphaFoldDB" id="F8Q7D8"/>
<dbReference type="STRING" id="936435.F8Q7D8"/>
<sequence>MRFFAQLSLFLSAALSLSAVVANPHSNDKFRRHTKRHGLDISLRARGDVGHLQKRFSNARFTFFADGLGACGITNSPSDFIVALNSEQYGNGEYCFQMITITYNGITNQAQITDECPGCPYGGLDFSQGLFQAFADISQGVLYGTWTFDDGAPASSSSSPPPPPPTSTWQPPPSTSSPPSSSPLLPRAPRRRLHPRRHGALAPPPPLLPPRLGAAVPVAALAAALRLGLAPRRYLPAPRLRLAPPARLQVLKFKLNLALVYLGIFIGDASVASQ</sequence>
<dbReference type="EMBL" id="GL945485">
    <property type="protein sequence ID" value="EGN95476.1"/>
    <property type="molecule type" value="Genomic_DNA"/>
</dbReference>
<feature type="compositionally biased region" description="Low complexity" evidence="2">
    <location>
        <begin position="177"/>
        <end position="187"/>
    </location>
</feature>
<dbReference type="Proteomes" id="UP000008063">
    <property type="component" value="Unassembled WGS sequence"/>
</dbReference>
<dbReference type="HOGENOM" id="CLU_1016210_0_0_1"/>
<keyword evidence="5" id="KW-1185">Reference proteome</keyword>
<dbReference type="OMA" id="QISIWAN"/>